<dbReference type="AlphaFoldDB" id="A0ABD3CGE9"/>
<keyword evidence="6" id="KW-1185">Reference proteome</keyword>
<dbReference type="InterPro" id="IPR038765">
    <property type="entry name" value="Papain-like_cys_pep_sf"/>
</dbReference>
<dbReference type="SUPFAM" id="SSF54001">
    <property type="entry name" value="Cysteine proteinases"/>
    <property type="match status" value="1"/>
</dbReference>
<dbReference type="SUPFAM" id="SSF56371">
    <property type="entry name" value="Ribosome inactivating proteins (RIP)"/>
    <property type="match status" value="1"/>
</dbReference>
<organism evidence="5 6">
    <name type="scientific">Castilleja foliolosa</name>
    <dbReference type="NCBI Taxonomy" id="1961234"/>
    <lineage>
        <taxon>Eukaryota</taxon>
        <taxon>Viridiplantae</taxon>
        <taxon>Streptophyta</taxon>
        <taxon>Embryophyta</taxon>
        <taxon>Tracheophyta</taxon>
        <taxon>Spermatophyta</taxon>
        <taxon>Magnoliopsida</taxon>
        <taxon>eudicotyledons</taxon>
        <taxon>Gunneridae</taxon>
        <taxon>Pentapetalae</taxon>
        <taxon>asterids</taxon>
        <taxon>lamiids</taxon>
        <taxon>Lamiales</taxon>
        <taxon>Orobanchaceae</taxon>
        <taxon>Pedicularideae</taxon>
        <taxon>Castillejinae</taxon>
        <taxon>Castilleja</taxon>
    </lineage>
</organism>
<comment type="similarity">
    <text evidence="1">Belongs to the peptidase C85 family.</text>
</comment>
<protein>
    <recommendedName>
        <fullName evidence="4">OTU domain-containing protein</fullName>
    </recommendedName>
</protein>
<dbReference type="Pfam" id="PF00161">
    <property type="entry name" value="RIP"/>
    <property type="match status" value="1"/>
</dbReference>
<evidence type="ECO:0000256" key="2">
    <source>
        <dbReference type="RuleBase" id="RU004915"/>
    </source>
</evidence>
<name>A0ABD3CGE9_9LAMI</name>
<dbReference type="GO" id="GO:0017148">
    <property type="term" value="P:negative regulation of translation"/>
    <property type="evidence" value="ECO:0007669"/>
    <property type="project" value="UniProtKB-KW"/>
</dbReference>
<comment type="caution">
    <text evidence="5">The sequence shown here is derived from an EMBL/GenBank/DDBJ whole genome shotgun (WGS) entry which is preliminary data.</text>
</comment>
<feature type="compositionally biased region" description="Basic residues" evidence="3">
    <location>
        <begin position="1"/>
        <end position="13"/>
    </location>
</feature>
<dbReference type="GO" id="GO:0006952">
    <property type="term" value="P:defense response"/>
    <property type="evidence" value="ECO:0007669"/>
    <property type="project" value="UniProtKB-KW"/>
</dbReference>
<evidence type="ECO:0000313" key="5">
    <source>
        <dbReference type="EMBL" id="KAL3628647.1"/>
    </source>
</evidence>
<feature type="compositionally biased region" description="Acidic residues" evidence="3">
    <location>
        <begin position="36"/>
        <end position="48"/>
    </location>
</feature>
<evidence type="ECO:0000256" key="3">
    <source>
        <dbReference type="SAM" id="MobiDB-lite"/>
    </source>
</evidence>
<accession>A0ABD3CGE9</accession>
<evidence type="ECO:0000259" key="4">
    <source>
        <dbReference type="PROSITE" id="PS50802"/>
    </source>
</evidence>
<dbReference type="InterPro" id="IPR036041">
    <property type="entry name" value="Ribosome-inact_prot_sf"/>
</dbReference>
<dbReference type="GO" id="GO:0090729">
    <property type="term" value="F:toxin activity"/>
    <property type="evidence" value="ECO:0007669"/>
    <property type="project" value="UniProtKB-KW"/>
</dbReference>
<dbReference type="PROSITE" id="PS50802">
    <property type="entry name" value="OTU"/>
    <property type="match status" value="1"/>
</dbReference>
<comment type="catalytic activity">
    <reaction evidence="2">
        <text>Endohydrolysis of the N-glycosidic bond at one specific adenosine on the 28S rRNA.</text>
        <dbReference type="EC" id="3.2.2.22"/>
    </reaction>
</comment>
<feature type="compositionally biased region" description="Acidic residues" evidence="3">
    <location>
        <begin position="58"/>
        <end position="73"/>
    </location>
</feature>
<evidence type="ECO:0000256" key="1">
    <source>
        <dbReference type="ARBA" id="ARBA00010407"/>
    </source>
</evidence>
<dbReference type="InterPro" id="IPR001574">
    <property type="entry name" value="Ribosome_inactivat_prot"/>
</dbReference>
<dbReference type="InterPro" id="IPR050704">
    <property type="entry name" value="Peptidase_C85-like"/>
</dbReference>
<comment type="similarity">
    <text evidence="2">Belongs to the ribosome-inactivating protein family.</text>
</comment>
<evidence type="ECO:0000313" key="6">
    <source>
        <dbReference type="Proteomes" id="UP001632038"/>
    </source>
</evidence>
<keyword evidence="2" id="KW-0652">Protein synthesis inhibitor</keyword>
<reference evidence="6" key="1">
    <citation type="journal article" date="2024" name="IScience">
        <title>Strigolactones Initiate the Formation of Haustorium-like Structures in Castilleja.</title>
        <authorList>
            <person name="Buerger M."/>
            <person name="Peterson D."/>
            <person name="Chory J."/>
        </authorList>
    </citation>
    <scope>NUCLEOTIDE SEQUENCE [LARGE SCALE GENOMIC DNA]</scope>
</reference>
<feature type="region of interest" description="Disordered" evidence="3">
    <location>
        <begin position="1"/>
        <end position="80"/>
    </location>
</feature>
<sequence length="455" mass="52639">MGKKGKNSKKSSKKKLDPVVPGDIPPEAANEAANEAADDIPGPDDDLNDMLAALDLYEPSDDDLNEPSDDDLNEPSKEDHDYSLFVNNVRETWAEEVKWGNVYVLPQENQSPKHSNICIYVDRHKGIKVLTERYNGYAKAFSIFGEENQKEYRCWFDDQTTKKGCKLLHCKGTYGGMMHMAKYTELREAKVGKRALVEAYFGLKDYLIGIWEGTEISKDMRKRAGKGILSIVIMVCEGARFEDIRRTVTGNYNNKLSLEDCGRTEIRDRVRNWSSSSKGEDSDIRLFLYNDWKRIPRDSMDKLREAICASLSLKPLIRYKVRIVVGDGNSLFRALSHQLHKTEEKYNDVRAEVVKKLKNDKRRYELFFVNEKQVKESYDECVNYPWGDDISLQAAIDVHNLRLILMIWNPSEGKWNKRVKDPEGHIERDIHLRFYGKHYDSITPINSEKEEIDYD</sequence>
<gene>
    <name evidence="5" type="ORF">CASFOL_027693</name>
</gene>
<dbReference type="GO" id="GO:0030598">
    <property type="term" value="F:rRNA N-glycosylase activity"/>
    <property type="evidence" value="ECO:0007669"/>
    <property type="project" value="UniProtKB-EC"/>
</dbReference>
<feature type="compositionally biased region" description="Low complexity" evidence="3">
    <location>
        <begin position="25"/>
        <end position="35"/>
    </location>
</feature>
<dbReference type="Pfam" id="PF02338">
    <property type="entry name" value="OTU"/>
    <property type="match status" value="1"/>
</dbReference>
<keyword evidence="2" id="KW-0378">Hydrolase</keyword>
<dbReference type="PANTHER" id="PTHR12419:SF11">
    <property type="entry name" value="OTU DOMAIN-CONTAINING PROTEIN DDB_G0284757"/>
    <property type="match status" value="1"/>
</dbReference>
<dbReference type="EMBL" id="JAVIJP010000036">
    <property type="protein sequence ID" value="KAL3628647.1"/>
    <property type="molecule type" value="Genomic_DNA"/>
</dbReference>
<dbReference type="InterPro" id="IPR016138">
    <property type="entry name" value="Ribosome_inactivat_prot_sub1"/>
</dbReference>
<feature type="domain" description="OTU" evidence="4">
    <location>
        <begin position="319"/>
        <end position="445"/>
    </location>
</feature>
<dbReference type="Gene3D" id="3.40.420.10">
    <property type="entry name" value="Ricin (A subunit), domain 1"/>
    <property type="match status" value="1"/>
</dbReference>
<keyword evidence="2" id="KW-0800">Toxin</keyword>
<dbReference type="Gene3D" id="3.90.70.80">
    <property type="match status" value="1"/>
</dbReference>
<dbReference type="InterPro" id="IPR003323">
    <property type="entry name" value="OTU_dom"/>
</dbReference>
<keyword evidence="2" id="KW-0611">Plant defense</keyword>
<dbReference type="PANTHER" id="PTHR12419">
    <property type="entry name" value="OTU DOMAIN CONTAINING PROTEIN"/>
    <property type="match status" value="1"/>
</dbReference>
<dbReference type="Proteomes" id="UP001632038">
    <property type="component" value="Unassembled WGS sequence"/>
</dbReference>
<proteinExistence type="inferred from homology"/>